<evidence type="ECO:0000259" key="7">
    <source>
        <dbReference type="Pfam" id="PF14322"/>
    </source>
</evidence>
<keyword evidence="5" id="KW-0998">Cell outer membrane</keyword>
<proteinExistence type="inferred from homology"/>
<dbReference type="SUPFAM" id="SSF48452">
    <property type="entry name" value="TPR-like"/>
    <property type="match status" value="1"/>
</dbReference>
<evidence type="ECO:0000256" key="1">
    <source>
        <dbReference type="ARBA" id="ARBA00004442"/>
    </source>
</evidence>
<dbReference type="Pfam" id="PF14322">
    <property type="entry name" value="SusD-like_3"/>
    <property type="match status" value="1"/>
</dbReference>
<dbReference type="InterPro" id="IPR011990">
    <property type="entry name" value="TPR-like_helical_dom_sf"/>
</dbReference>
<sequence>MRFTWFGILFIVILQLACKKANDWLNVPRTKQDVVFSTLKDYQALLNNTSILNAALPTIGLIGCDNLIVLDKNIQSLPVIERNSYVWNKDIFEGRNSVEYSTSYLAINYANVVLDGIEKIGRSSSNYHEFNSIKGQAHFFRAIYYLELASLFCKPFYDQTASEDKGLCLRKSPDINEIVKRSSLAETYKLILEDARLSADLLTSANNVKTQPTKKAAYLLLARIYLNMSNFENAKKYTDSCLLLGNSLIDFNIVPRESLPYRFPDFKGGNDEIIFYAQGNLYQTIYPSENTAVSLVDTLLYRQYELTDLRRKVFYREFDSITIKFKGSYTGVASNFCGLATNEAYIIRAECNARMGNLPDAIKDINDLLRKRYQRGTYVDFWSDNQDVVLRKVLLERRKELPFTGLIRWQDLRRLNLDPSLATSIFRYNKGVLIELKPNDSKYVYPIPQNEINLAGIEQNIR</sequence>
<keyword evidence="3" id="KW-0732">Signal</keyword>
<evidence type="ECO:0000256" key="2">
    <source>
        <dbReference type="ARBA" id="ARBA00006275"/>
    </source>
</evidence>
<protein>
    <submittedName>
        <fullName evidence="8">RagB/SusD family nutrient uptake outer membrane protein</fullName>
    </submittedName>
</protein>
<name>A0ABZ2ZA92_9BACT</name>
<dbReference type="InterPro" id="IPR033985">
    <property type="entry name" value="SusD-like_N"/>
</dbReference>
<dbReference type="Proteomes" id="UP001449657">
    <property type="component" value="Chromosome"/>
</dbReference>
<dbReference type="EMBL" id="CP150096">
    <property type="protein sequence ID" value="WZN48453.1"/>
    <property type="molecule type" value="Genomic_DNA"/>
</dbReference>
<keyword evidence="4" id="KW-0472">Membrane</keyword>
<accession>A0ABZ2ZA92</accession>
<dbReference type="Pfam" id="PF07980">
    <property type="entry name" value="SusD_RagB"/>
    <property type="match status" value="1"/>
</dbReference>
<evidence type="ECO:0000313" key="8">
    <source>
        <dbReference type="EMBL" id="WZN48453.1"/>
    </source>
</evidence>
<gene>
    <name evidence="8" type="ORF">WJU22_09725</name>
</gene>
<reference evidence="8 9" key="1">
    <citation type="submission" date="2024-03" db="EMBL/GenBank/DDBJ databases">
        <title>Chitinophaga caseinilytica sp. nov., a casein hydrolysing bacterium isolated from forest soil.</title>
        <authorList>
            <person name="Lee D.S."/>
            <person name="Han D.M."/>
            <person name="Baek J.H."/>
            <person name="Choi D.G."/>
            <person name="Jeon J.H."/>
            <person name="Jeon C.O."/>
        </authorList>
    </citation>
    <scope>NUCLEOTIDE SEQUENCE [LARGE SCALE GENOMIC DNA]</scope>
    <source>
        <strain evidence="8 9">KACC 19118</strain>
    </source>
</reference>
<feature type="domain" description="RagB/SusD" evidence="6">
    <location>
        <begin position="343"/>
        <end position="455"/>
    </location>
</feature>
<evidence type="ECO:0000259" key="6">
    <source>
        <dbReference type="Pfam" id="PF07980"/>
    </source>
</evidence>
<evidence type="ECO:0000256" key="5">
    <source>
        <dbReference type="ARBA" id="ARBA00023237"/>
    </source>
</evidence>
<feature type="domain" description="SusD-like N-terminal" evidence="7">
    <location>
        <begin position="85"/>
        <end position="226"/>
    </location>
</feature>
<evidence type="ECO:0000313" key="9">
    <source>
        <dbReference type="Proteomes" id="UP001449657"/>
    </source>
</evidence>
<organism evidence="8 9">
    <name type="scientific">Chitinophaga caseinilytica</name>
    <dbReference type="NCBI Taxonomy" id="2267521"/>
    <lineage>
        <taxon>Bacteria</taxon>
        <taxon>Pseudomonadati</taxon>
        <taxon>Bacteroidota</taxon>
        <taxon>Chitinophagia</taxon>
        <taxon>Chitinophagales</taxon>
        <taxon>Chitinophagaceae</taxon>
        <taxon>Chitinophaga</taxon>
    </lineage>
</organism>
<dbReference type="RefSeq" id="WP_341843044.1">
    <property type="nucleotide sequence ID" value="NZ_CP149792.1"/>
</dbReference>
<comment type="subcellular location">
    <subcellularLocation>
        <location evidence="1">Cell outer membrane</location>
    </subcellularLocation>
</comment>
<dbReference type="Gene3D" id="1.25.40.390">
    <property type="match status" value="1"/>
</dbReference>
<keyword evidence="9" id="KW-1185">Reference proteome</keyword>
<evidence type="ECO:0000256" key="4">
    <source>
        <dbReference type="ARBA" id="ARBA00023136"/>
    </source>
</evidence>
<comment type="similarity">
    <text evidence="2">Belongs to the SusD family.</text>
</comment>
<dbReference type="InterPro" id="IPR012944">
    <property type="entry name" value="SusD_RagB_dom"/>
</dbReference>
<evidence type="ECO:0000256" key="3">
    <source>
        <dbReference type="ARBA" id="ARBA00022729"/>
    </source>
</evidence>